<dbReference type="CDD" id="cd00067">
    <property type="entry name" value="GAL4"/>
    <property type="match status" value="1"/>
</dbReference>
<dbReference type="SUPFAM" id="SSF57701">
    <property type="entry name" value="Zn2/Cys6 DNA-binding domain"/>
    <property type="match status" value="1"/>
</dbReference>
<evidence type="ECO:0000256" key="2">
    <source>
        <dbReference type="SAM" id="MobiDB-lite"/>
    </source>
</evidence>
<accession>A0A2J6S7Y3</accession>
<proteinExistence type="predicted"/>
<dbReference type="InterPro" id="IPR001138">
    <property type="entry name" value="Zn2Cys6_DnaBD"/>
</dbReference>
<dbReference type="PANTHER" id="PTHR47784:SF5">
    <property type="entry name" value="STEROL UPTAKE CONTROL PROTEIN 2"/>
    <property type="match status" value="1"/>
</dbReference>
<dbReference type="Gene3D" id="4.10.240.10">
    <property type="entry name" value="Zn(2)-C6 fungal-type DNA-binding domain"/>
    <property type="match status" value="1"/>
</dbReference>
<dbReference type="PANTHER" id="PTHR47784">
    <property type="entry name" value="STEROL UPTAKE CONTROL PROTEIN 2"/>
    <property type="match status" value="1"/>
</dbReference>
<evidence type="ECO:0000313" key="5">
    <source>
        <dbReference type="Proteomes" id="UP000235786"/>
    </source>
</evidence>
<evidence type="ECO:0000256" key="1">
    <source>
        <dbReference type="ARBA" id="ARBA00023242"/>
    </source>
</evidence>
<dbReference type="Proteomes" id="UP000235786">
    <property type="component" value="Unassembled WGS sequence"/>
</dbReference>
<dbReference type="GO" id="GO:0001228">
    <property type="term" value="F:DNA-binding transcription activator activity, RNA polymerase II-specific"/>
    <property type="evidence" value="ECO:0007669"/>
    <property type="project" value="TreeGrafter"/>
</dbReference>
<dbReference type="OrthoDB" id="5386330at2759"/>
<feature type="domain" description="Zn(2)-C6 fungal-type" evidence="3">
    <location>
        <begin position="11"/>
        <end position="41"/>
    </location>
</feature>
<feature type="region of interest" description="Disordered" evidence="2">
    <location>
        <begin position="55"/>
        <end position="83"/>
    </location>
</feature>
<dbReference type="SMART" id="SM00066">
    <property type="entry name" value="GAL4"/>
    <property type="match status" value="1"/>
</dbReference>
<sequence>MRRPHRKTRTGCLPCKQRKIKCDEEKPSCRYCVRHSTECSYNFAARSPPRIPFSSSQAVTMSIRSPPNPPTPNSVTTTTTDKPSFPNVPWNSLELLYHFTISTSRTIARDQAEESVWQVSVPRLALDHPFLMQGIFAIAALHLAHLRPGERDKYSVLAADHLQTALQSYRVALLKIDRENCHAVLACSALIVALSLGSSLSTTSGSVNSEGSEEASEGIFPIPDWFHFIRGASKIVFSSWPLLQDGFMLHTLHQPAHPEASSIATEDDAQLTKLAPLFEDGARAPSHVQERNQACREALKELRTAFDLAREPRSGGYNRRSAFRWPGKISDDFIALLSGKEPGALILFAHQCVLLKREEPCWYMDGHAARLISMVKDNLSEEWWCFIQWPLDQIHKK</sequence>
<dbReference type="GO" id="GO:0008270">
    <property type="term" value="F:zinc ion binding"/>
    <property type="evidence" value="ECO:0007669"/>
    <property type="project" value="InterPro"/>
</dbReference>
<keyword evidence="1" id="KW-0539">Nucleus</keyword>
<dbReference type="AlphaFoldDB" id="A0A2J6S7Y3"/>
<keyword evidence="5" id="KW-1185">Reference proteome</keyword>
<name>A0A2J6S7Y3_HYAVF</name>
<organism evidence="4 5">
    <name type="scientific">Hyaloscypha variabilis (strain UAMH 11265 / GT02V1 / F)</name>
    <name type="common">Meliniomyces variabilis</name>
    <dbReference type="NCBI Taxonomy" id="1149755"/>
    <lineage>
        <taxon>Eukaryota</taxon>
        <taxon>Fungi</taxon>
        <taxon>Dikarya</taxon>
        <taxon>Ascomycota</taxon>
        <taxon>Pezizomycotina</taxon>
        <taxon>Leotiomycetes</taxon>
        <taxon>Helotiales</taxon>
        <taxon>Hyaloscyphaceae</taxon>
        <taxon>Hyaloscypha</taxon>
        <taxon>Hyaloscypha variabilis</taxon>
    </lineage>
</organism>
<dbReference type="STRING" id="1149755.A0A2J6S7Y3"/>
<dbReference type="EMBL" id="KZ613939">
    <property type="protein sequence ID" value="PMD46874.1"/>
    <property type="molecule type" value="Genomic_DNA"/>
</dbReference>
<dbReference type="InterPro" id="IPR053157">
    <property type="entry name" value="Sterol_Uptake_Regulator"/>
</dbReference>
<gene>
    <name evidence="4" type="ORF">L207DRAFT_480806</name>
</gene>
<feature type="compositionally biased region" description="Low complexity" evidence="2">
    <location>
        <begin position="73"/>
        <end position="83"/>
    </location>
</feature>
<dbReference type="InterPro" id="IPR036864">
    <property type="entry name" value="Zn2-C6_fun-type_DNA-bd_sf"/>
</dbReference>
<protein>
    <recommendedName>
        <fullName evidence="3">Zn(2)-C6 fungal-type domain-containing protein</fullName>
    </recommendedName>
</protein>
<dbReference type="PRINTS" id="PR00755">
    <property type="entry name" value="AFLATOXINBRP"/>
</dbReference>
<evidence type="ECO:0000313" key="4">
    <source>
        <dbReference type="EMBL" id="PMD46874.1"/>
    </source>
</evidence>
<dbReference type="PROSITE" id="PS00463">
    <property type="entry name" value="ZN2_CY6_FUNGAL_1"/>
    <property type="match status" value="1"/>
</dbReference>
<dbReference type="Pfam" id="PF00172">
    <property type="entry name" value="Zn_clus"/>
    <property type="match status" value="1"/>
</dbReference>
<dbReference type="PROSITE" id="PS50048">
    <property type="entry name" value="ZN2_CY6_FUNGAL_2"/>
    <property type="match status" value="1"/>
</dbReference>
<reference evidence="4 5" key="1">
    <citation type="submission" date="2016-04" db="EMBL/GenBank/DDBJ databases">
        <title>A degradative enzymes factory behind the ericoid mycorrhizal symbiosis.</title>
        <authorList>
            <consortium name="DOE Joint Genome Institute"/>
            <person name="Martino E."/>
            <person name="Morin E."/>
            <person name="Grelet G."/>
            <person name="Kuo A."/>
            <person name="Kohler A."/>
            <person name="Daghino S."/>
            <person name="Barry K."/>
            <person name="Choi C."/>
            <person name="Cichocki N."/>
            <person name="Clum A."/>
            <person name="Copeland A."/>
            <person name="Hainaut M."/>
            <person name="Haridas S."/>
            <person name="Labutti K."/>
            <person name="Lindquist E."/>
            <person name="Lipzen A."/>
            <person name="Khouja H.-R."/>
            <person name="Murat C."/>
            <person name="Ohm R."/>
            <person name="Olson A."/>
            <person name="Spatafora J."/>
            <person name="Veneault-Fourrey C."/>
            <person name="Henrissat B."/>
            <person name="Grigoriev I."/>
            <person name="Martin F."/>
            <person name="Perotto S."/>
        </authorList>
    </citation>
    <scope>NUCLEOTIDE SEQUENCE [LARGE SCALE GENOMIC DNA]</scope>
    <source>
        <strain evidence="4 5">F</strain>
    </source>
</reference>
<evidence type="ECO:0000259" key="3">
    <source>
        <dbReference type="PROSITE" id="PS50048"/>
    </source>
</evidence>